<comment type="catalytic activity">
    <reaction evidence="6">
        <text>biotin + L-lysyl-[protein] + ATP = N(6)-biotinyl-L-lysyl-[protein] + AMP + diphosphate + H(+)</text>
        <dbReference type="Rhea" id="RHEA:11756"/>
        <dbReference type="Rhea" id="RHEA-COMP:9752"/>
        <dbReference type="Rhea" id="RHEA-COMP:10505"/>
        <dbReference type="ChEBI" id="CHEBI:15378"/>
        <dbReference type="ChEBI" id="CHEBI:29969"/>
        <dbReference type="ChEBI" id="CHEBI:30616"/>
        <dbReference type="ChEBI" id="CHEBI:33019"/>
        <dbReference type="ChEBI" id="CHEBI:57586"/>
        <dbReference type="ChEBI" id="CHEBI:83144"/>
        <dbReference type="ChEBI" id="CHEBI:456215"/>
        <dbReference type="EC" id="6.3.4.15"/>
    </reaction>
</comment>
<dbReference type="OrthoDB" id="9807064at2"/>
<keyword evidence="3" id="KW-0067">ATP-binding</keyword>
<dbReference type="PANTHER" id="PTHR12835">
    <property type="entry name" value="BIOTIN PROTEIN LIGASE"/>
    <property type="match status" value="1"/>
</dbReference>
<dbReference type="InterPro" id="IPR004143">
    <property type="entry name" value="BPL_LPL_catalytic"/>
</dbReference>
<dbReference type="Proteomes" id="UP000239724">
    <property type="component" value="Unassembled WGS sequence"/>
</dbReference>
<gene>
    <name evidence="8" type="ORF">CCS01_01535</name>
</gene>
<dbReference type="SUPFAM" id="SSF55681">
    <property type="entry name" value="Class II aaRS and biotin synthetases"/>
    <property type="match status" value="1"/>
</dbReference>
<dbReference type="EC" id="6.3.4.15" evidence="5"/>
<proteinExistence type="predicted"/>
<accession>A0A2S6NNP3</accession>
<evidence type="ECO:0000256" key="4">
    <source>
        <dbReference type="ARBA" id="ARBA00023267"/>
    </source>
</evidence>
<keyword evidence="4" id="KW-0092">Biotin</keyword>
<dbReference type="NCBIfam" id="TIGR00121">
    <property type="entry name" value="birA_ligase"/>
    <property type="match status" value="1"/>
</dbReference>
<feature type="domain" description="BPL/LPL catalytic" evidence="7">
    <location>
        <begin position="1"/>
        <end position="173"/>
    </location>
</feature>
<dbReference type="GO" id="GO:0005524">
    <property type="term" value="F:ATP binding"/>
    <property type="evidence" value="ECO:0007669"/>
    <property type="project" value="UniProtKB-KW"/>
</dbReference>
<evidence type="ECO:0000256" key="1">
    <source>
        <dbReference type="ARBA" id="ARBA00022598"/>
    </source>
</evidence>
<sequence length="236" mass="25181">MHRFRVTHHASIGSTNDEARRLAAEGAPHGTVIHADEQTAGRGRLTHTWYSPPGNLYLTVLLRTGLPASRCAELSFVTALAVADTVEALLPKRIHAMLKWPNDVLVNGGKIAGILLEQVEDATIIGIGLNVLHAPANLAYTATTLVAHGGIASVDSARDILLDRLARHVDLWMEQGFPPIREQWLARTYPIGAAIRANAGGQAFKGAFAGLDSDGALLLDTGGERRRIVAGEVSVV</sequence>
<dbReference type="EMBL" id="NHRY01000035">
    <property type="protein sequence ID" value="PPQ39228.1"/>
    <property type="molecule type" value="Genomic_DNA"/>
</dbReference>
<dbReference type="InterPro" id="IPR004408">
    <property type="entry name" value="Biotin_CoA_COase_ligase"/>
</dbReference>
<dbReference type="InterPro" id="IPR003142">
    <property type="entry name" value="BPL_C"/>
</dbReference>
<dbReference type="Pfam" id="PF03099">
    <property type="entry name" value="BPL_LplA_LipB"/>
    <property type="match status" value="1"/>
</dbReference>
<dbReference type="RefSeq" id="WP_104517077.1">
    <property type="nucleotide sequence ID" value="NZ_NHRY01000035.1"/>
</dbReference>
<dbReference type="AlphaFoldDB" id="A0A2S6NNP3"/>
<dbReference type="InterPro" id="IPR045864">
    <property type="entry name" value="aa-tRNA-synth_II/BPL/LPL"/>
</dbReference>
<dbReference type="PANTHER" id="PTHR12835:SF5">
    <property type="entry name" value="BIOTIN--PROTEIN LIGASE"/>
    <property type="match status" value="1"/>
</dbReference>
<keyword evidence="9" id="KW-1185">Reference proteome</keyword>
<dbReference type="SUPFAM" id="SSF50037">
    <property type="entry name" value="C-terminal domain of transcriptional repressors"/>
    <property type="match status" value="1"/>
</dbReference>
<dbReference type="Pfam" id="PF02237">
    <property type="entry name" value="BPL_C"/>
    <property type="match status" value="1"/>
</dbReference>
<dbReference type="PROSITE" id="PS51733">
    <property type="entry name" value="BPL_LPL_CATALYTIC"/>
    <property type="match status" value="1"/>
</dbReference>
<evidence type="ECO:0000259" key="7">
    <source>
        <dbReference type="PROSITE" id="PS51733"/>
    </source>
</evidence>
<evidence type="ECO:0000256" key="5">
    <source>
        <dbReference type="ARBA" id="ARBA00024227"/>
    </source>
</evidence>
<dbReference type="CDD" id="cd16442">
    <property type="entry name" value="BPL"/>
    <property type="match status" value="1"/>
</dbReference>
<protein>
    <recommendedName>
        <fullName evidence="5">biotin--[biotin carboxyl-carrier protein] ligase</fullName>
        <ecNumber evidence="5">6.3.4.15</ecNumber>
    </recommendedName>
</protein>
<organism evidence="8 9">
    <name type="scientific">Rhodopila globiformis</name>
    <name type="common">Rhodopseudomonas globiformis</name>
    <dbReference type="NCBI Taxonomy" id="1071"/>
    <lineage>
        <taxon>Bacteria</taxon>
        <taxon>Pseudomonadati</taxon>
        <taxon>Pseudomonadota</taxon>
        <taxon>Alphaproteobacteria</taxon>
        <taxon>Acetobacterales</taxon>
        <taxon>Acetobacteraceae</taxon>
        <taxon>Rhodopila</taxon>
    </lineage>
</organism>
<dbReference type="Gene3D" id="2.30.30.100">
    <property type="match status" value="1"/>
</dbReference>
<evidence type="ECO:0000256" key="6">
    <source>
        <dbReference type="ARBA" id="ARBA00047846"/>
    </source>
</evidence>
<dbReference type="InterPro" id="IPR008988">
    <property type="entry name" value="Transcriptional_repressor_C"/>
</dbReference>
<keyword evidence="2" id="KW-0547">Nucleotide-binding</keyword>
<keyword evidence="1 8" id="KW-0436">Ligase</keyword>
<evidence type="ECO:0000313" key="9">
    <source>
        <dbReference type="Proteomes" id="UP000239724"/>
    </source>
</evidence>
<comment type="caution">
    <text evidence="8">The sequence shown here is derived from an EMBL/GenBank/DDBJ whole genome shotgun (WGS) entry which is preliminary data.</text>
</comment>
<dbReference type="Gene3D" id="3.30.930.10">
    <property type="entry name" value="Bira Bifunctional Protein, Domain 2"/>
    <property type="match status" value="1"/>
</dbReference>
<evidence type="ECO:0000313" key="8">
    <source>
        <dbReference type="EMBL" id="PPQ39228.1"/>
    </source>
</evidence>
<dbReference type="GO" id="GO:0004077">
    <property type="term" value="F:biotin--[biotin carboxyl-carrier protein] ligase activity"/>
    <property type="evidence" value="ECO:0007669"/>
    <property type="project" value="UniProtKB-EC"/>
</dbReference>
<name>A0A2S6NNP3_RHOGL</name>
<evidence type="ECO:0000256" key="3">
    <source>
        <dbReference type="ARBA" id="ARBA00022840"/>
    </source>
</evidence>
<dbReference type="GO" id="GO:0005737">
    <property type="term" value="C:cytoplasm"/>
    <property type="evidence" value="ECO:0007669"/>
    <property type="project" value="TreeGrafter"/>
</dbReference>
<evidence type="ECO:0000256" key="2">
    <source>
        <dbReference type="ARBA" id="ARBA00022741"/>
    </source>
</evidence>
<reference evidence="8 9" key="1">
    <citation type="journal article" date="2018" name="Arch. Microbiol.">
        <title>New insights into the metabolic potential of the phototrophic purple bacterium Rhodopila globiformis DSM 161(T) from its draft genome sequence and evidence for a vanadium-dependent nitrogenase.</title>
        <authorList>
            <person name="Imhoff J.F."/>
            <person name="Rahn T."/>
            <person name="Kunzel S."/>
            <person name="Neulinger S.C."/>
        </authorList>
    </citation>
    <scope>NUCLEOTIDE SEQUENCE [LARGE SCALE GENOMIC DNA]</scope>
    <source>
        <strain evidence="8 9">DSM 161</strain>
    </source>
</reference>